<dbReference type="SMART" id="SM00382">
    <property type="entry name" value="AAA"/>
    <property type="match status" value="1"/>
</dbReference>
<comment type="caution">
    <text evidence="12">The sequence shown here is derived from an EMBL/GenBank/DDBJ whole genome shotgun (WGS) entry which is preliminary data.</text>
</comment>
<dbReference type="InterPro" id="IPR027417">
    <property type="entry name" value="P-loop_NTPase"/>
</dbReference>
<feature type="transmembrane region" description="Helical" evidence="9">
    <location>
        <begin position="21"/>
        <end position="44"/>
    </location>
</feature>
<dbReference type="FunFam" id="1.20.1560.10:FF:000011">
    <property type="entry name" value="Multidrug ABC transporter ATP-binding protein"/>
    <property type="match status" value="1"/>
</dbReference>
<dbReference type="Gene3D" id="1.20.1560.10">
    <property type="entry name" value="ABC transporter type 1, transmembrane domain"/>
    <property type="match status" value="1"/>
</dbReference>
<feature type="domain" description="ABC transmembrane type-1" evidence="11">
    <location>
        <begin position="21"/>
        <end position="304"/>
    </location>
</feature>
<evidence type="ECO:0000256" key="4">
    <source>
        <dbReference type="ARBA" id="ARBA00022692"/>
    </source>
</evidence>
<feature type="domain" description="ABC transporter" evidence="10">
    <location>
        <begin position="337"/>
        <end position="572"/>
    </location>
</feature>
<feature type="transmembrane region" description="Helical" evidence="9">
    <location>
        <begin position="161"/>
        <end position="179"/>
    </location>
</feature>
<dbReference type="AlphaFoldDB" id="A0A2P8G9F9"/>
<evidence type="ECO:0000256" key="7">
    <source>
        <dbReference type="ARBA" id="ARBA00022989"/>
    </source>
</evidence>
<evidence type="ECO:0000256" key="3">
    <source>
        <dbReference type="ARBA" id="ARBA00022475"/>
    </source>
</evidence>
<keyword evidence="7 9" id="KW-1133">Transmembrane helix</keyword>
<keyword evidence="6 12" id="KW-0067">ATP-binding</keyword>
<evidence type="ECO:0000259" key="10">
    <source>
        <dbReference type="PROSITE" id="PS50893"/>
    </source>
</evidence>
<keyword evidence="2" id="KW-0813">Transport</keyword>
<dbReference type="CDD" id="cd18541">
    <property type="entry name" value="ABC_6TM_TmrB_like"/>
    <property type="match status" value="1"/>
</dbReference>
<evidence type="ECO:0000256" key="6">
    <source>
        <dbReference type="ARBA" id="ARBA00022840"/>
    </source>
</evidence>
<feature type="transmembrane region" description="Helical" evidence="9">
    <location>
        <begin position="56"/>
        <end position="78"/>
    </location>
</feature>
<evidence type="ECO:0000313" key="12">
    <source>
        <dbReference type="EMBL" id="PSL30612.1"/>
    </source>
</evidence>
<organism evidence="12 13">
    <name type="scientific">Planomicrobium soli</name>
    <dbReference type="NCBI Taxonomy" id="1176648"/>
    <lineage>
        <taxon>Bacteria</taxon>
        <taxon>Bacillati</taxon>
        <taxon>Bacillota</taxon>
        <taxon>Bacilli</taxon>
        <taxon>Bacillales</taxon>
        <taxon>Caryophanaceae</taxon>
        <taxon>Planomicrobium</taxon>
    </lineage>
</organism>
<comment type="subcellular location">
    <subcellularLocation>
        <location evidence="1">Cell membrane</location>
        <topology evidence="1">Multi-pass membrane protein</topology>
    </subcellularLocation>
</comment>
<dbReference type="InterPro" id="IPR036640">
    <property type="entry name" value="ABC1_TM_sf"/>
</dbReference>
<dbReference type="OrthoDB" id="9770415at2"/>
<dbReference type="EMBL" id="PYAT01000013">
    <property type="protein sequence ID" value="PSL30612.1"/>
    <property type="molecule type" value="Genomic_DNA"/>
</dbReference>
<dbReference type="InterPro" id="IPR017871">
    <property type="entry name" value="ABC_transporter-like_CS"/>
</dbReference>
<dbReference type="GO" id="GO:0005886">
    <property type="term" value="C:plasma membrane"/>
    <property type="evidence" value="ECO:0007669"/>
    <property type="project" value="UniProtKB-SubCell"/>
</dbReference>
<protein>
    <submittedName>
        <fullName evidence="12">ATP-binding cassette subfamily B protein/ATP-binding cassette subfamily C protein</fullName>
    </submittedName>
</protein>
<keyword evidence="8 9" id="KW-0472">Membrane</keyword>
<proteinExistence type="predicted"/>
<keyword evidence="3" id="KW-1003">Cell membrane</keyword>
<dbReference type="PROSITE" id="PS50929">
    <property type="entry name" value="ABC_TM1F"/>
    <property type="match status" value="1"/>
</dbReference>
<feature type="transmembrane region" description="Helical" evidence="9">
    <location>
        <begin position="244"/>
        <end position="266"/>
    </location>
</feature>
<dbReference type="GO" id="GO:0015421">
    <property type="term" value="F:ABC-type oligopeptide transporter activity"/>
    <property type="evidence" value="ECO:0007669"/>
    <property type="project" value="TreeGrafter"/>
</dbReference>
<sequence length="578" mass="64938">MFEVLWKLKWFFKENWLRYTVAVGLLFIANIIEIIPPWLIGVAIDSIAEGRLNSTLLWQYIAVLAGSLVLAYVINFIWQYQLFGGAYVIERQLRSSLMGHFLKMTPTFYEKNRTGDLMARATNDLRAISETAGFGILTLVDSTLYMATIIVAMGMLVSWELTFFALIPLPILAIAVQFLGKKIHERYMAAQDAFGEMNDSVLESVGGVRVIRAYVQERASEQQFAEMTDDVYEKNMAVERIDALFTPITKVLTSISYMIGLGYGAFLVADGTMTLGDLVAFNVYLGMIVWPMFAIGELINTLQRGNASLDRVNETLDYAEDVVDPEHPKSTERPEKIGFQDVSFTYPQSSSINLQGINLSMNSGQTLGIVGKTGSGKTTFIKQLLREYPLGEGSIRMNEIDLHDMTKEQLRSWIGYVPQDHVLFSRTIRANILFGKSDATEDEIRNALRLSYFENDLEMLPNGLDTLVGEKGVALSGGQKQRISIARALIKNPEILILDDSLSAVDAKTEAKIIENIQRERSGKTTIITTHRLSAVQHADWIVVLDDGKVIEEGTHNDLLKAHGWYNEQFLRQQIEEV</sequence>
<evidence type="ECO:0000259" key="11">
    <source>
        <dbReference type="PROSITE" id="PS50929"/>
    </source>
</evidence>
<feature type="transmembrane region" description="Helical" evidence="9">
    <location>
        <begin position="278"/>
        <end position="299"/>
    </location>
</feature>
<dbReference type="SUPFAM" id="SSF52540">
    <property type="entry name" value="P-loop containing nucleoside triphosphate hydrolases"/>
    <property type="match status" value="1"/>
</dbReference>
<dbReference type="Gene3D" id="3.40.50.300">
    <property type="entry name" value="P-loop containing nucleotide triphosphate hydrolases"/>
    <property type="match status" value="1"/>
</dbReference>
<dbReference type="GO" id="GO:0016887">
    <property type="term" value="F:ATP hydrolysis activity"/>
    <property type="evidence" value="ECO:0007669"/>
    <property type="project" value="InterPro"/>
</dbReference>
<dbReference type="PANTHER" id="PTHR43394">
    <property type="entry name" value="ATP-DEPENDENT PERMEASE MDL1, MITOCHONDRIAL"/>
    <property type="match status" value="1"/>
</dbReference>
<evidence type="ECO:0000256" key="2">
    <source>
        <dbReference type="ARBA" id="ARBA00022448"/>
    </source>
</evidence>
<evidence type="ECO:0000256" key="8">
    <source>
        <dbReference type="ARBA" id="ARBA00023136"/>
    </source>
</evidence>
<dbReference type="InterPro" id="IPR011527">
    <property type="entry name" value="ABC1_TM_dom"/>
</dbReference>
<dbReference type="InterPro" id="IPR003439">
    <property type="entry name" value="ABC_transporter-like_ATP-bd"/>
</dbReference>
<dbReference type="Proteomes" id="UP000242682">
    <property type="component" value="Unassembled WGS sequence"/>
</dbReference>
<evidence type="ECO:0000313" key="13">
    <source>
        <dbReference type="Proteomes" id="UP000242682"/>
    </source>
</evidence>
<dbReference type="InterPro" id="IPR039421">
    <property type="entry name" value="Type_1_exporter"/>
</dbReference>
<name>A0A2P8G9F9_9BACL</name>
<accession>A0A2P8G9F9</accession>
<dbReference type="SUPFAM" id="SSF90123">
    <property type="entry name" value="ABC transporter transmembrane region"/>
    <property type="match status" value="1"/>
</dbReference>
<evidence type="ECO:0000256" key="1">
    <source>
        <dbReference type="ARBA" id="ARBA00004651"/>
    </source>
</evidence>
<dbReference type="Pfam" id="PF00664">
    <property type="entry name" value="ABC_membrane"/>
    <property type="match status" value="1"/>
</dbReference>
<keyword evidence="5" id="KW-0547">Nucleotide-binding</keyword>
<evidence type="ECO:0000256" key="5">
    <source>
        <dbReference type="ARBA" id="ARBA00022741"/>
    </source>
</evidence>
<dbReference type="PANTHER" id="PTHR43394:SF1">
    <property type="entry name" value="ATP-BINDING CASSETTE SUB-FAMILY B MEMBER 10, MITOCHONDRIAL"/>
    <property type="match status" value="1"/>
</dbReference>
<evidence type="ECO:0000256" key="9">
    <source>
        <dbReference type="SAM" id="Phobius"/>
    </source>
</evidence>
<dbReference type="InterPro" id="IPR003593">
    <property type="entry name" value="AAA+_ATPase"/>
</dbReference>
<dbReference type="PROSITE" id="PS00211">
    <property type="entry name" value="ABC_TRANSPORTER_1"/>
    <property type="match status" value="1"/>
</dbReference>
<dbReference type="PROSITE" id="PS50893">
    <property type="entry name" value="ABC_TRANSPORTER_2"/>
    <property type="match status" value="1"/>
</dbReference>
<dbReference type="Pfam" id="PF00005">
    <property type="entry name" value="ABC_tran"/>
    <property type="match status" value="1"/>
</dbReference>
<dbReference type="RefSeq" id="WP_106534409.1">
    <property type="nucleotide sequence ID" value="NZ_PYAT01000013.1"/>
</dbReference>
<dbReference type="GO" id="GO:0005524">
    <property type="term" value="F:ATP binding"/>
    <property type="evidence" value="ECO:0007669"/>
    <property type="project" value="UniProtKB-KW"/>
</dbReference>
<gene>
    <name evidence="12" type="ORF">B0H99_11337</name>
</gene>
<reference evidence="12 13" key="1">
    <citation type="submission" date="2018-03" db="EMBL/GenBank/DDBJ databases">
        <title>Genomic Encyclopedia of Type Strains, Phase III (KMG-III): the genomes of soil and plant-associated and newly described type strains.</title>
        <authorList>
            <person name="Whitman W."/>
        </authorList>
    </citation>
    <scope>NUCLEOTIDE SEQUENCE [LARGE SCALE GENOMIC DNA]</scope>
    <source>
        <strain evidence="12 13">CGMCC 1.12259</strain>
    </source>
</reference>
<keyword evidence="4 9" id="KW-0812">Transmembrane</keyword>
<dbReference type="FunFam" id="3.40.50.300:FF:000221">
    <property type="entry name" value="Multidrug ABC transporter ATP-binding protein"/>
    <property type="match status" value="1"/>
</dbReference>
<keyword evidence="13" id="KW-1185">Reference proteome</keyword>
<feature type="transmembrane region" description="Helical" evidence="9">
    <location>
        <begin position="134"/>
        <end position="155"/>
    </location>
</feature>